<dbReference type="Gene3D" id="3.40.462.20">
    <property type="match status" value="1"/>
</dbReference>
<dbReference type="PROSITE" id="PS00862">
    <property type="entry name" value="OX2_COVAL_FAD"/>
    <property type="match status" value="1"/>
</dbReference>
<sequence length="479" mass="48877">MIEPARRHVLTAAVLTPFVGAYAAAPAVASPPAVAQWRRLDTAMAGDVLLPGDTAYAGAKQLFAPRYDVLRPLAVVRPATTADVATAVKFARAHDLRVTARAGGHSYTGRSSGNALMVLDLRKLTGIQLAGAGATAVLGAGTTLYNVHAKLVTSGRTITTGTCPTVGTTGLALGGGLGPDDHRHGLTADSVTGATMVLMDGRTVTVSNSQPDLLWALRGGGGQLGIVTQLRMATHAASSRGYLDLAFPGSAAQAVIAAWAAYQPAASAGTWVRAQITRSAAGGVRCQLLGVTDAGMQNRVAQDLIDAVGVTPLSRTVKQLTHLQLVTTLGNGTTTPRRDNDHGSDVLTDVSSTTAAGIVAAMGSSPGTGGGCVVQLSPLGGGIAARTPTGTPFPYRRHIGAVQWVTGLPTGATAADFAAARAWIDAAHAQVSAASVGGYVNYVEPGQPAARYFGANLNRLRSLKTTYDPEGRLLAAVDL</sequence>
<dbReference type="Pfam" id="PF01565">
    <property type="entry name" value="FAD_binding_4"/>
    <property type="match status" value="1"/>
</dbReference>
<reference evidence="8 9" key="1">
    <citation type="journal article" date="2013" name="ISME J.">
        <title>A metabolic model for members of the genus Tetrasphaera involved in enhanced biological phosphorus removal.</title>
        <authorList>
            <person name="Kristiansen R."/>
            <person name="Nguyen H.T.T."/>
            <person name="Saunders A.M."/>
            <person name="Nielsen J.L."/>
            <person name="Wimmer R."/>
            <person name="Le V.Q."/>
            <person name="McIlroy S.J."/>
            <person name="Petrovski S."/>
            <person name="Seviour R.J."/>
            <person name="Calteau A."/>
            <person name="Nielsen K.L."/>
            <person name="Nielsen P.H."/>
        </authorList>
    </citation>
    <scope>NUCLEOTIDE SEQUENCE [LARGE SCALE GENOMIC DNA]</scope>
    <source>
        <strain evidence="8 9">Ben110</strain>
    </source>
</reference>
<dbReference type="GO" id="GO:0016491">
    <property type="term" value="F:oxidoreductase activity"/>
    <property type="evidence" value="ECO:0007669"/>
    <property type="project" value="UniProtKB-KW"/>
</dbReference>
<evidence type="ECO:0000256" key="6">
    <source>
        <dbReference type="SAM" id="SignalP"/>
    </source>
</evidence>
<dbReference type="PANTHER" id="PTHR42973:SF39">
    <property type="entry name" value="FAD-BINDING PCMH-TYPE DOMAIN-CONTAINING PROTEIN"/>
    <property type="match status" value="1"/>
</dbReference>
<dbReference type="Gene3D" id="3.30.465.10">
    <property type="match status" value="1"/>
</dbReference>
<organism evidence="8 9">
    <name type="scientific">Nostocoides australiense Ben110</name>
    <dbReference type="NCBI Taxonomy" id="1193182"/>
    <lineage>
        <taxon>Bacteria</taxon>
        <taxon>Bacillati</taxon>
        <taxon>Actinomycetota</taxon>
        <taxon>Actinomycetes</taxon>
        <taxon>Micrococcales</taxon>
        <taxon>Intrasporangiaceae</taxon>
        <taxon>Nostocoides</taxon>
    </lineage>
</organism>
<dbReference type="RefSeq" id="WP_048694875.1">
    <property type="nucleotide sequence ID" value="NZ_HG764815.1"/>
</dbReference>
<evidence type="ECO:0000313" key="8">
    <source>
        <dbReference type="EMBL" id="CCH74250.1"/>
    </source>
</evidence>
<feature type="chain" id="PRO_5004879031" evidence="6">
    <location>
        <begin position="24"/>
        <end position="479"/>
    </location>
</feature>
<dbReference type="Proteomes" id="UP000035763">
    <property type="component" value="Unassembled WGS sequence"/>
</dbReference>
<dbReference type="PANTHER" id="PTHR42973">
    <property type="entry name" value="BINDING OXIDOREDUCTASE, PUTATIVE (AFU_ORTHOLOGUE AFUA_1G17690)-RELATED"/>
    <property type="match status" value="1"/>
</dbReference>
<evidence type="ECO:0000256" key="5">
    <source>
        <dbReference type="ARBA" id="ARBA00023002"/>
    </source>
</evidence>
<dbReference type="STRING" id="1193182.BN11_410013"/>
<accession>W6JZT5</accession>
<dbReference type="InterPro" id="IPR006093">
    <property type="entry name" value="Oxy_OxRdtase_FAD_BS"/>
</dbReference>
<dbReference type="GO" id="GO:0071949">
    <property type="term" value="F:FAD binding"/>
    <property type="evidence" value="ECO:0007669"/>
    <property type="project" value="InterPro"/>
</dbReference>
<dbReference type="InterPro" id="IPR016169">
    <property type="entry name" value="FAD-bd_PCMH_sub2"/>
</dbReference>
<feature type="domain" description="FAD-binding PCMH-type" evidence="7">
    <location>
        <begin position="68"/>
        <end position="237"/>
    </location>
</feature>
<dbReference type="EMBL" id="CAJA01000346">
    <property type="protein sequence ID" value="CCH74250.1"/>
    <property type="molecule type" value="Genomic_DNA"/>
</dbReference>
<dbReference type="InterPro" id="IPR050416">
    <property type="entry name" value="FAD-linked_Oxidoreductase"/>
</dbReference>
<dbReference type="InterPro" id="IPR036318">
    <property type="entry name" value="FAD-bd_PCMH-like_sf"/>
</dbReference>
<dbReference type="SUPFAM" id="SSF56176">
    <property type="entry name" value="FAD-binding/transporter-associated domain-like"/>
    <property type="match status" value="1"/>
</dbReference>
<evidence type="ECO:0000256" key="4">
    <source>
        <dbReference type="ARBA" id="ARBA00022827"/>
    </source>
</evidence>
<keyword evidence="6" id="KW-0732">Signal</keyword>
<proteinExistence type="inferred from homology"/>
<feature type="signal peptide" evidence="6">
    <location>
        <begin position="1"/>
        <end position="23"/>
    </location>
</feature>
<gene>
    <name evidence="8" type="ORF">BN11_410013</name>
</gene>
<dbReference type="InterPro" id="IPR012951">
    <property type="entry name" value="BBE"/>
</dbReference>
<dbReference type="InterPro" id="IPR006094">
    <property type="entry name" value="Oxid_FAD_bind_N"/>
</dbReference>
<evidence type="ECO:0000256" key="3">
    <source>
        <dbReference type="ARBA" id="ARBA00022630"/>
    </source>
</evidence>
<comment type="cofactor">
    <cofactor evidence="1">
        <name>FAD</name>
        <dbReference type="ChEBI" id="CHEBI:57692"/>
    </cofactor>
</comment>
<dbReference type="Pfam" id="PF08031">
    <property type="entry name" value="BBE"/>
    <property type="match status" value="1"/>
</dbReference>
<comment type="similarity">
    <text evidence="2">Belongs to the oxygen-dependent FAD-linked oxidoreductase family.</text>
</comment>
<evidence type="ECO:0000256" key="2">
    <source>
        <dbReference type="ARBA" id="ARBA00005466"/>
    </source>
</evidence>
<dbReference type="PROSITE" id="PS51387">
    <property type="entry name" value="FAD_PCMH"/>
    <property type="match status" value="1"/>
</dbReference>
<name>W6JZT5_9MICO</name>
<protein>
    <submittedName>
        <fullName evidence="8">FAD binding domain protein</fullName>
    </submittedName>
</protein>
<evidence type="ECO:0000313" key="9">
    <source>
        <dbReference type="Proteomes" id="UP000035763"/>
    </source>
</evidence>
<keyword evidence="5" id="KW-0560">Oxidoreductase</keyword>
<dbReference type="AlphaFoldDB" id="W6JZT5"/>
<dbReference type="InterPro" id="IPR016166">
    <property type="entry name" value="FAD-bd_PCMH"/>
</dbReference>
<keyword evidence="9" id="KW-1185">Reference proteome</keyword>
<evidence type="ECO:0000259" key="7">
    <source>
        <dbReference type="PROSITE" id="PS51387"/>
    </source>
</evidence>
<evidence type="ECO:0000256" key="1">
    <source>
        <dbReference type="ARBA" id="ARBA00001974"/>
    </source>
</evidence>
<comment type="caution">
    <text evidence="8">The sequence shown here is derived from an EMBL/GenBank/DDBJ whole genome shotgun (WGS) entry which is preliminary data.</text>
</comment>
<keyword evidence="4" id="KW-0274">FAD</keyword>
<keyword evidence="3" id="KW-0285">Flavoprotein</keyword>